<keyword evidence="3 4" id="KW-0949">S-adenosyl-L-methionine</keyword>
<dbReference type="GO" id="GO:0032259">
    <property type="term" value="P:methylation"/>
    <property type="evidence" value="ECO:0007669"/>
    <property type="project" value="UniProtKB-KW"/>
</dbReference>
<sequence>MVRANLNKDPDDVSKMFDSVANRYDFLNDLLSLGRTKAWRKVVTSIIAPKPGMKILDIAAGTGSSSRPLVDKGAEVIALDFSEGMLAQGRKQNKDIKFMQGDALNLPFEENTFDVTTISFGLRNTSNTLTALKEALRVTKADGKIVVAEFSHPTNLIFRKIYLNYLMKALPVIARKVSKNPDAYVYLAESIRAWPDQAGLALKLRDIGFKSVAWQDLTFGIVAVHIGYKGEVAKDASAKP</sequence>
<comment type="catalytic activity">
    <reaction evidence="4">
        <text>a 2-demethylmenaquinol + S-adenosyl-L-methionine = a menaquinol + S-adenosyl-L-homocysteine + H(+)</text>
        <dbReference type="Rhea" id="RHEA:42640"/>
        <dbReference type="Rhea" id="RHEA-COMP:9539"/>
        <dbReference type="Rhea" id="RHEA-COMP:9563"/>
        <dbReference type="ChEBI" id="CHEBI:15378"/>
        <dbReference type="ChEBI" id="CHEBI:18151"/>
        <dbReference type="ChEBI" id="CHEBI:55437"/>
        <dbReference type="ChEBI" id="CHEBI:57856"/>
        <dbReference type="ChEBI" id="CHEBI:59789"/>
        <dbReference type="EC" id="2.1.1.163"/>
    </reaction>
</comment>
<organism evidence="5 6">
    <name type="scientific">Candidatus Nanopelagicus abundans</name>
    <dbReference type="NCBI Taxonomy" id="1884916"/>
    <lineage>
        <taxon>Bacteria</taxon>
        <taxon>Bacillati</taxon>
        <taxon>Actinomycetota</taxon>
        <taxon>Actinomycetes</taxon>
        <taxon>Candidatus Nanopelagicales</taxon>
        <taxon>Candidatus Nanopelagicaceae</taxon>
        <taxon>Candidatus Nanopelagicus</taxon>
    </lineage>
</organism>
<dbReference type="Pfam" id="PF01209">
    <property type="entry name" value="Ubie_methyltran"/>
    <property type="match status" value="1"/>
</dbReference>
<dbReference type="KEGG" id="nab:B1sIIB91_00350"/>
<dbReference type="PROSITE" id="PS51608">
    <property type="entry name" value="SAM_MT_UBIE"/>
    <property type="match status" value="1"/>
</dbReference>
<dbReference type="PANTHER" id="PTHR43591">
    <property type="entry name" value="METHYLTRANSFERASE"/>
    <property type="match status" value="1"/>
</dbReference>
<evidence type="ECO:0000313" key="5">
    <source>
        <dbReference type="EMBL" id="ASY23393.1"/>
    </source>
</evidence>
<feature type="binding site" evidence="4">
    <location>
        <position position="80"/>
    </location>
    <ligand>
        <name>S-adenosyl-L-methionine</name>
        <dbReference type="ChEBI" id="CHEBI:59789"/>
    </ligand>
</feature>
<dbReference type="SUPFAM" id="SSF53335">
    <property type="entry name" value="S-adenosyl-L-methionine-dependent methyltransferases"/>
    <property type="match status" value="1"/>
</dbReference>
<keyword evidence="6" id="KW-1185">Reference proteome</keyword>
<name>A0A249L2U7_9ACTN</name>
<dbReference type="Gene3D" id="3.40.50.150">
    <property type="entry name" value="Vaccinia Virus protein VP39"/>
    <property type="match status" value="1"/>
</dbReference>
<evidence type="ECO:0000256" key="2">
    <source>
        <dbReference type="ARBA" id="ARBA00022679"/>
    </source>
</evidence>
<dbReference type="GO" id="GO:0043770">
    <property type="term" value="F:demethylmenaquinone methyltransferase activity"/>
    <property type="evidence" value="ECO:0007669"/>
    <property type="project" value="UniProtKB-UniRule"/>
</dbReference>
<evidence type="ECO:0000256" key="3">
    <source>
        <dbReference type="ARBA" id="ARBA00022691"/>
    </source>
</evidence>
<dbReference type="NCBIfam" id="NF001241">
    <property type="entry name" value="PRK00216.1-2"/>
    <property type="match status" value="1"/>
</dbReference>
<dbReference type="Proteomes" id="UP000217210">
    <property type="component" value="Chromosome"/>
</dbReference>
<dbReference type="HAMAP" id="MF_01813">
    <property type="entry name" value="MenG_UbiE_methyltr"/>
    <property type="match status" value="1"/>
</dbReference>
<feature type="binding site" evidence="4">
    <location>
        <position position="62"/>
    </location>
    <ligand>
        <name>S-adenosyl-L-methionine</name>
        <dbReference type="ChEBI" id="CHEBI:59789"/>
    </ligand>
</feature>
<comment type="function">
    <text evidence="4">Methyltransferase required for the conversion of demethylmenaquinol (DMKH2) to menaquinol (MKH2).</text>
</comment>
<gene>
    <name evidence="4" type="primary">menG</name>
    <name evidence="5" type="ORF">B1sIIB91_00350</name>
</gene>
<dbReference type="NCBIfam" id="TIGR01934">
    <property type="entry name" value="MenG_MenH_UbiE"/>
    <property type="match status" value="1"/>
</dbReference>
<dbReference type="PANTHER" id="PTHR43591:SF24">
    <property type="entry name" value="2-METHOXY-6-POLYPRENYL-1,4-BENZOQUINOL METHYLASE, MITOCHONDRIAL"/>
    <property type="match status" value="1"/>
</dbReference>
<dbReference type="UniPathway" id="UPA00079">
    <property type="reaction ID" value="UER00169"/>
</dbReference>
<dbReference type="EMBL" id="CP016779">
    <property type="protein sequence ID" value="ASY23393.1"/>
    <property type="molecule type" value="Genomic_DNA"/>
</dbReference>
<protein>
    <recommendedName>
        <fullName evidence="4">Demethylmenaquinone methyltransferase</fullName>
        <ecNumber evidence="4">2.1.1.163</ecNumber>
    </recommendedName>
</protein>
<dbReference type="InterPro" id="IPR029063">
    <property type="entry name" value="SAM-dependent_MTases_sf"/>
</dbReference>
<feature type="binding site" evidence="4">
    <location>
        <position position="119"/>
    </location>
    <ligand>
        <name>S-adenosyl-L-methionine</name>
        <dbReference type="ChEBI" id="CHEBI:59789"/>
    </ligand>
</feature>
<dbReference type="GO" id="GO:0009234">
    <property type="term" value="P:menaquinone biosynthetic process"/>
    <property type="evidence" value="ECO:0007669"/>
    <property type="project" value="UniProtKB-UniRule"/>
</dbReference>
<reference evidence="5 6" key="1">
    <citation type="submission" date="2016-07" db="EMBL/GenBank/DDBJ databases">
        <title>High microdiversification within the ubiquitous acI lineage of Actinobacteria.</title>
        <authorList>
            <person name="Neuenschwander S.M."/>
            <person name="Salcher M."/>
            <person name="Ghai R."/>
            <person name="Pernthaler J."/>
        </authorList>
    </citation>
    <scope>NUCLEOTIDE SEQUENCE [LARGE SCALE GENOMIC DNA]</scope>
    <source>
        <strain evidence="5">MMS-IIB-91</strain>
    </source>
</reference>
<dbReference type="EC" id="2.1.1.163" evidence="4"/>
<comment type="pathway">
    <text evidence="4">Quinol/quinone metabolism; menaquinone biosynthesis; menaquinol from 1,4-dihydroxy-2-naphthoate: step 2/2.</text>
</comment>
<evidence type="ECO:0000256" key="4">
    <source>
        <dbReference type="HAMAP-Rule" id="MF_01813"/>
    </source>
</evidence>
<feature type="binding site" evidence="4">
    <location>
        <begin position="102"/>
        <end position="103"/>
    </location>
    <ligand>
        <name>S-adenosyl-L-methionine</name>
        <dbReference type="ChEBI" id="CHEBI:59789"/>
    </ligand>
</feature>
<comment type="similarity">
    <text evidence="4">Belongs to the class I-like SAM-binding methyltransferase superfamily. MenG/UbiE family.</text>
</comment>
<accession>A0A249L2U7</accession>
<proteinExistence type="inferred from homology"/>
<evidence type="ECO:0000256" key="1">
    <source>
        <dbReference type="ARBA" id="ARBA00022603"/>
    </source>
</evidence>
<keyword evidence="1 4" id="KW-0489">Methyltransferase</keyword>
<keyword evidence="2 4" id="KW-0808">Transferase</keyword>
<keyword evidence="4" id="KW-0474">Menaquinone biosynthesis</keyword>
<dbReference type="OrthoDB" id="9808140at2"/>
<dbReference type="CDD" id="cd02440">
    <property type="entry name" value="AdoMet_MTases"/>
    <property type="match status" value="1"/>
</dbReference>
<evidence type="ECO:0000313" key="6">
    <source>
        <dbReference type="Proteomes" id="UP000217210"/>
    </source>
</evidence>
<dbReference type="RefSeq" id="WP_095687683.1">
    <property type="nucleotide sequence ID" value="NZ_CP016779.1"/>
</dbReference>
<dbReference type="InterPro" id="IPR004033">
    <property type="entry name" value="UbiE/COQ5_MeTrFase"/>
</dbReference>
<dbReference type="AlphaFoldDB" id="A0A249L2U7"/>